<evidence type="ECO:0000313" key="2">
    <source>
        <dbReference type="Proteomes" id="UP001168128"/>
    </source>
</evidence>
<dbReference type="RefSeq" id="WP_302716623.1">
    <property type="nucleotide sequence ID" value="NZ_JAULSJ010000022.1"/>
</dbReference>
<protein>
    <submittedName>
        <fullName evidence="1">Uncharacterized protein</fullName>
    </submittedName>
</protein>
<name>A0ABT8U4M5_9FLAO</name>
<gene>
    <name evidence="1" type="ORF">QWT87_14045</name>
</gene>
<dbReference type="Proteomes" id="UP001168128">
    <property type="component" value="Unassembled WGS sequence"/>
</dbReference>
<comment type="caution">
    <text evidence="1">The sequence shown here is derived from an EMBL/GenBank/DDBJ whole genome shotgun (WGS) entry which is preliminary data.</text>
</comment>
<keyword evidence="2" id="KW-1185">Reference proteome</keyword>
<accession>A0ABT8U4M5</accession>
<dbReference type="EMBL" id="JAULSJ010000022">
    <property type="protein sequence ID" value="MDO3426018.1"/>
    <property type="molecule type" value="Genomic_DNA"/>
</dbReference>
<evidence type="ECO:0000313" key="1">
    <source>
        <dbReference type="EMBL" id="MDO3426018.1"/>
    </source>
</evidence>
<proteinExistence type="predicted"/>
<organism evidence="1 2">
    <name type="scientific">Chryseobacterium urinae</name>
    <dbReference type="NCBI Taxonomy" id="3058400"/>
    <lineage>
        <taxon>Bacteria</taxon>
        <taxon>Pseudomonadati</taxon>
        <taxon>Bacteroidota</taxon>
        <taxon>Flavobacteriia</taxon>
        <taxon>Flavobacteriales</taxon>
        <taxon>Weeksellaceae</taxon>
        <taxon>Chryseobacterium group</taxon>
        <taxon>Chryseobacterium</taxon>
    </lineage>
</organism>
<reference evidence="1" key="1">
    <citation type="submission" date="2023-07" db="EMBL/GenBank/DDBJ databases">
        <title>AMR profile of multidrug- resistance Chryseobacterium gambrini related strain.</title>
        <authorList>
            <person name="Kirdat K."/>
            <person name="Bhatt A."/>
            <person name="Kuyare S."/>
            <person name="Yadav A."/>
        </authorList>
    </citation>
    <scope>NUCLEOTIDE SEQUENCE</scope>
    <source>
        <strain evidence="1">APV-1</strain>
    </source>
</reference>
<sequence>MAYGSTVGYGGGFTMGDGTYTLPPLVLSAPKSYQGNLALTGLTLSFGIDKHLSTYIGRQAQPFDPMAGVRNDRGVMMIGGIGDPLGIFDIAGIYVENNFNKDEQESFFAATLLAAVILKKPQLALKELPLEGKIIGLGIDKDLALHRGTGAIIYEYGAWQKAGLTTVDWGKASIDKFHFRSSFREAAENAAGIRFEVTNFDPFYHKPGITNFEFNHVLTNPGLLQKTTFIKGGNEVIWDGAQFIHK</sequence>